<sequence length="222" mass="24912">MPIYIRTPFSDVHHKIISSSGRIIGSSIIHPSAIVDFLRTSFLHATQRTKSLIRRLSSQAKLLFSKQPQTASPWPIHTGPFIHYPEQWLSLKHIERKAATSEETGARAIAWLLGSTSHPPTTSEALQSLGAFPVRTHKTITDLLPSRTPQSIRVSMHRIEYSDASQELLPKARCLERFSRSLYSLYPGQCGRHVLPEALWDAYIHTSFCPTSLPVKRSASHG</sequence>
<organism evidence="1 2">
    <name type="scientific">Hohenbuehelia grisea</name>
    <dbReference type="NCBI Taxonomy" id="104357"/>
    <lineage>
        <taxon>Eukaryota</taxon>
        <taxon>Fungi</taxon>
        <taxon>Dikarya</taxon>
        <taxon>Basidiomycota</taxon>
        <taxon>Agaricomycotina</taxon>
        <taxon>Agaricomycetes</taxon>
        <taxon>Agaricomycetidae</taxon>
        <taxon>Agaricales</taxon>
        <taxon>Pleurotineae</taxon>
        <taxon>Pleurotaceae</taxon>
        <taxon>Hohenbuehelia</taxon>
    </lineage>
</organism>
<evidence type="ECO:0000313" key="2">
    <source>
        <dbReference type="Proteomes" id="UP001556367"/>
    </source>
</evidence>
<evidence type="ECO:0000313" key="1">
    <source>
        <dbReference type="EMBL" id="KAL0950789.1"/>
    </source>
</evidence>
<proteinExistence type="predicted"/>
<keyword evidence="2" id="KW-1185">Reference proteome</keyword>
<reference evidence="2" key="1">
    <citation type="submission" date="2024-06" db="EMBL/GenBank/DDBJ databases">
        <title>Multi-omics analyses provide insights into the biosynthesis of the anticancer antibiotic pleurotin in Hohenbuehelia grisea.</title>
        <authorList>
            <person name="Weaver J.A."/>
            <person name="Alberti F."/>
        </authorList>
    </citation>
    <scope>NUCLEOTIDE SEQUENCE [LARGE SCALE GENOMIC DNA]</scope>
    <source>
        <strain evidence="2">T-177</strain>
    </source>
</reference>
<dbReference type="Proteomes" id="UP001556367">
    <property type="component" value="Unassembled WGS sequence"/>
</dbReference>
<gene>
    <name evidence="1" type="ORF">HGRIS_007555</name>
</gene>
<dbReference type="EMBL" id="JASNQZ010000011">
    <property type="protein sequence ID" value="KAL0950789.1"/>
    <property type="molecule type" value="Genomic_DNA"/>
</dbReference>
<name>A0ABR3J577_9AGAR</name>
<protein>
    <submittedName>
        <fullName evidence="1">Uncharacterized protein</fullName>
    </submittedName>
</protein>
<comment type="caution">
    <text evidence="1">The sequence shown here is derived from an EMBL/GenBank/DDBJ whole genome shotgun (WGS) entry which is preliminary data.</text>
</comment>
<accession>A0ABR3J577</accession>